<comment type="caution">
    <text evidence="1">The sequence shown here is derived from an EMBL/GenBank/DDBJ whole genome shotgun (WGS) entry which is preliminary data.</text>
</comment>
<accession>A0A9N9AZZ7</accession>
<sequence>MPAEKPLKRVDLVTLNVLDALGWTGVVRSLKESAFNIRVHRIFTDTGTIMSINPAPTGLAIRGTGLQRMPVATIQGTSISKRYGITMYIGKILRMPIPNPDCKLSLYTFDGPKHSIPVKLDRIRKLRVGAAQLDLGLCYQRGVGTDRHIQKAVDQGTEEDATGIRESGEIDLLFQWKN</sequence>
<proteinExistence type="predicted"/>
<evidence type="ECO:0000313" key="1">
    <source>
        <dbReference type="EMBL" id="CAG8551017.1"/>
    </source>
</evidence>
<dbReference type="EMBL" id="CAJVPI010000569">
    <property type="protein sequence ID" value="CAG8551017.1"/>
    <property type="molecule type" value="Genomic_DNA"/>
</dbReference>
<protein>
    <submittedName>
        <fullName evidence="1">4083_t:CDS:1</fullName>
    </submittedName>
</protein>
<organism evidence="1 2">
    <name type="scientific">Paraglomus brasilianum</name>
    <dbReference type="NCBI Taxonomy" id="144538"/>
    <lineage>
        <taxon>Eukaryota</taxon>
        <taxon>Fungi</taxon>
        <taxon>Fungi incertae sedis</taxon>
        <taxon>Mucoromycota</taxon>
        <taxon>Glomeromycotina</taxon>
        <taxon>Glomeromycetes</taxon>
        <taxon>Paraglomerales</taxon>
        <taxon>Paraglomeraceae</taxon>
        <taxon>Paraglomus</taxon>
    </lineage>
</organism>
<gene>
    <name evidence="1" type="ORF">PBRASI_LOCUS5090</name>
</gene>
<keyword evidence="2" id="KW-1185">Reference proteome</keyword>
<dbReference type="AlphaFoldDB" id="A0A9N9AZZ7"/>
<name>A0A9N9AZZ7_9GLOM</name>
<evidence type="ECO:0000313" key="2">
    <source>
        <dbReference type="Proteomes" id="UP000789739"/>
    </source>
</evidence>
<dbReference type="Proteomes" id="UP000789739">
    <property type="component" value="Unassembled WGS sequence"/>
</dbReference>
<reference evidence="1" key="1">
    <citation type="submission" date="2021-06" db="EMBL/GenBank/DDBJ databases">
        <authorList>
            <person name="Kallberg Y."/>
            <person name="Tangrot J."/>
            <person name="Rosling A."/>
        </authorList>
    </citation>
    <scope>NUCLEOTIDE SEQUENCE</scope>
    <source>
        <strain evidence="1">BR232B</strain>
    </source>
</reference>